<dbReference type="PANTHER" id="PTHR38045:SF1">
    <property type="entry name" value="HEPARINASE II_III-LIKE PROTEIN"/>
    <property type="match status" value="1"/>
</dbReference>
<dbReference type="RefSeq" id="WP_119437641.1">
    <property type="nucleotide sequence ID" value="NZ_QWGR01000004.1"/>
</dbReference>
<dbReference type="Gene3D" id="2.70.98.70">
    <property type="match status" value="1"/>
</dbReference>
<keyword evidence="2" id="KW-1185">Reference proteome</keyword>
<gene>
    <name evidence="1" type="ORF">D1614_09310</name>
</gene>
<dbReference type="EMBL" id="QWGR01000004">
    <property type="protein sequence ID" value="RIJ48719.1"/>
    <property type="molecule type" value="Genomic_DNA"/>
</dbReference>
<evidence type="ECO:0000313" key="2">
    <source>
        <dbReference type="Proteomes" id="UP000265926"/>
    </source>
</evidence>
<dbReference type="PANTHER" id="PTHR38045">
    <property type="entry name" value="CHROMOSOME 1, WHOLE GENOME SHOTGUN SEQUENCE"/>
    <property type="match status" value="1"/>
</dbReference>
<reference evidence="1 2" key="1">
    <citation type="submission" date="2018-08" db="EMBL/GenBank/DDBJ databases">
        <title>Pallidiluteibacterium maritimus gen. nov., sp. nov., isolated from coastal sediment.</title>
        <authorList>
            <person name="Zhou L.Y."/>
        </authorList>
    </citation>
    <scope>NUCLEOTIDE SEQUENCE [LARGE SCALE GENOMIC DNA]</scope>
    <source>
        <strain evidence="1 2">XSD2</strain>
    </source>
</reference>
<organism evidence="1 2">
    <name type="scientific">Maribellus luteus</name>
    <dbReference type="NCBI Taxonomy" id="2305463"/>
    <lineage>
        <taxon>Bacteria</taxon>
        <taxon>Pseudomonadati</taxon>
        <taxon>Bacteroidota</taxon>
        <taxon>Bacteroidia</taxon>
        <taxon>Marinilabiliales</taxon>
        <taxon>Prolixibacteraceae</taxon>
        <taxon>Maribellus</taxon>
    </lineage>
</organism>
<proteinExistence type="predicted"/>
<protein>
    <submittedName>
        <fullName evidence="1">Uncharacterized protein</fullName>
    </submittedName>
</protein>
<accession>A0A399T146</accession>
<sequence>MQNYESLESKGMSIFGRSQDAQRWTIYRMNNHAHNVLTVNDELQKVSGYAKIDKFSDAENFRFAVSDISSVYKDLLKKAVRGVAIKDEKYVVVRDEIETPGNAVKIKWAIFTFADVELGEKSATLAIGDKRLYLRVEGLQNLTMKTWSTAPTNDYDAQNPGTVMVGFECEIPANTSKSFEVLLVPDKYANEALPLDKTLSNW</sequence>
<evidence type="ECO:0000313" key="1">
    <source>
        <dbReference type="EMBL" id="RIJ48719.1"/>
    </source>
</evidence>
<name>A0A399T146_9BACT</name>
<dbReference type="Proteomes" id="UP000265926">
    <property type="component" value="Unassembled WGS sequence"/>
</dbReference>
<comment type="caution">
    <text evidence="1">The sequence shown here is derived from an EMBL/GenBank/DDBJ whole genome shotgun (WGS) entry which is preliminary data.</text>
</comment>
<dbReference type="OrthoDB" id="175534at2"/>
<dbReference type="AlphaFoldDB" id="A0A399T146"/>